<evidence type="ECO:0000256" key="1">
    <source>
        <dbReference type="SAM" id="SignalP"/>
    </source>
</evidence>
<reference evidence="2 3" key="1">
    <citation type="submission" date="2016-10" db="EMBL/GenBank/DDBJ databases">
        <authorList>
            <person name="de Groot N.N."/>
        </authorList>
    </citation>
    <scope>NUCLEOTIDE SEQUENCE [LARGE SCALE GENOMIC DNA]</scope>
    <source>
        <strain evidence="2 3">AA1</strain>
    </source>
</reference>
<feature type="chain" id="PRO_5011568296" description="PilC beta-propeller domain-containing protein" evidence="1">
    <location>
        <begin position="21"/>
        <end position="1472"/>
    </location>
</feature>
<gene>
    <name evidence="2" type="ORF">SAMN05216233_101258</name>
</gene>
<dbReference type="Proteomes" id="UP000198870">
    <property type="component" value="Unassembled WGS sequence"/>
</dbReference>
<organism evidence="2 3">
    <name type="scientific">Desulfoluna spongiiphila</name>
    <dbReference type="NCBI Taxonomy" id="419481"/>
    <lineage>
        <taxon>Bacteria</taxon>
        <taxon>Pseudomonadati</taxon>
        <taxon>Thermodesulfobacteriota</taxon>
        <taxon>Desulfobacteria</taxon>
        <taxon>Desulfobacterales</taxon>
        <taxon>Desulfolunaceae</taxon>
        <taxon>Desulfoluna</taxon>
    </lineage>
</organism>
<dbReference type="OrthoDB" id="7156875at2"/>
<keyword evidence="3" id="KW-1185">Reference proteome</keyword>
<evidence type="ECO:0000313" key="2">
    <source>
        <dbReference type="EMBL" id="SCX78390.1"/>
    </source>
</evidence>
<dbReference type="RefSeq" id="WP_092207474.1">
    <property type="nucleotide sequence ID" value="NZ_FMUX01000001.1"/>
</dbReference>
<proteinExistence type="predicted"/>
<keyword evidence="1" id="KW-0732">Signal</keyword>
<protein>
    <recommendedName>
        <fullName evidence="4">PilC beta-propeller domain-containing protein</fullName>
    </recommendedName>
</protein>
<accession>A0A1G5AKR7</accession>
<dbReference type="STRING" id="419481.SAMN05216233_101258"/>
<feature type="signal peptide" evidence="1">
    <location>
        <begin position="1"/>
        <end position="20"/>
    </location>
</feature>
<name>A0A1G5AKR7_9BACT</name>
<evidence type="ECO:0000313" key="3">
    <source>
        <dbReference type="Proteomes" id="UP000198870"/>
    </source>
</evidence>
<evidence type="ECO:0008006" key="4">
    <source>
        <dbReference type="Google" id="ProtNLM"/>
    </source>
</evidence>
<dbReference type="EMBL" id="FMUX01000001">
    <property type="protein sequence ID" value="SCX78390.1"/>
    <property type="molecule type" value="Genomic_DNA"/>
</dbReference>
<sequence>MKRILMMVVFLFMSASIAAAYDIDVFDECSVAIKPNVLFLMDTSLSMRRQDVIDDGIEDYNSEGAFVINYDSAGNLVLKDKDGKELDQNADLDSSGQVTIPISDGWYWDISRDERNDDPCSDKTGALLQKCKIMRQSYMDRDFVGDPQPWNLLVDMETVDEDQVFRRSTSKIWVKVEWEEEYTKTILGVTYNLTRDVPLKLSKINDREVLEQFLRFGYYEGDFKDGKVDRASNDMHLYVTGDYMNYMVYVEGAQKDIDWGDYGSDYQSNYDYRCYHNNTNHTCDGNPELGYGDYISNKVYVKMAGDIRPFFSIENWEESDIPNGVYIDDRYNENVAIIGCDKALDGYSDHPEYGGLKVHGWVKAKVIEFEGTGCTDFFGVLAIRYTLFSGNFLNYLDMKKSRRYNAIDAMWDVISARPHDARYGIMQFDLGIQTKFFDLSHWQSQGADLSVPCEDCYPTANGDLCDQLADIKRVLYGKFSHKDRMTNPEFGQPLYFGHPADISKETPLAESLIEAGCYFAGAESWFNDDPFTSGFFDETHSGDGSSAKCTYKSPIQCPDQKNHVVILTDGSPRDDFEIFDGFLTRNGKGATWMNIIEKSFVCYDPNDNTKLTNTKIGNYYKSDPLSSDNDVWMSKIIKGDNGKYATLGSVNYKQKWLDDVAKFLYDYDMSNLSNEEGRQNIHTHVIGFEIEAGNSEIDRFLMELTAENGHGRYVFSDDKEKLKEEINAILDSVMEDFSFSSAATPVNQSDMIYTGNDLYMSSFIYESGARGRGNITKFDRDGDVVKGYGPADLFDEDGNVKPTTRDCWYPGTAPTNNPADNPKAKDGLARILYDQINSNLSFSDSSTPREILNAVRQTRNILFLRGGLLEDITELALDGSIEILKEGGGHYGDNDNPQAGGELDLFLSRKIYGYGYNWPLGDIVHSNLAVAYYPDPTNPWSNGSNYLFVGTNAGLLHCFNVSSGAEEWAVVYPDFKDRLHQLESFFDDEEHWFADGYITLYYVNDDHPGTVDGKNIAYVVKNPKYLIAGERRGGEKYHIIDISTVGSPFYNGDVGKETDAHAWGQSWSNPQLCQVKDSYGRRTKGFMVAGGYDTNQDDIYLSSEDDEGRFVAIYKFDGTPIHILGVDASGAPDLAEACIVGARIIDHDHVGGKNRIFSRIYAGDLKGNVYTWEDAQQNGAWGRGNKLFSGPTFPVSIGGTTRTLYQKIFYAPVAGMACSEDRVFFCTGDREHPLSDYSGFKDSVYSVPDSRIKTYTRSDLTKFILDASSITEMDKDGNTLPATGSIPGGVVQEVYGNIEKAESGNMTSCKAECDDAALACIEACAIGVETNNHHTCELDCSLKKEHCNQQCGRGWYFDFIRGGEKVVSPPIVMDDVLIFGTYTPPTITITGDVCNAGGTCVPGRGRVYVVSSCEDSFAVKSYKLVNNPMPQPSLVFDADSGKVLVSTGDGTIIDPQLPVIVPDYWKHSGSAL</sequence>